<dbReference type="AlphaFoldDB" id="A0A4R7FLU3"/>
<dbReference type="PANTHER" id="PTHR38445">
    <property type="entry name" value="HTH-TYPE TRANSCRIPTIONAL REPRESSOR YTRA"/>
    <property type="match status" value="1"/>
</dbReference>
<dbReference type="EMBL" id="SOAM01000002">
    <property type="protein sequence ID" value="TDS77349.1"/>
    <property type="molecule type" value="Genomic_DNA"/>
</dbReference>
<dbReference type="CDD" id="cd07377">
    <property type="entry name" value="WHTH_GntR"/>
    <property type="match status" value="1"/>
</dbReference>
<evidence type="ECO:0000256" key="1">
    <source>
        <dbReference type="ARBA" id="ARBA00023015"/>
    </source>
</evidence>
<protein>
    <submittedName>
        <fullName evidence="5">GntR family transcriptional regulator</fullName>
    </submittedName>
</protein>
<dbReference type="Gene3D" id="1.10.10.10">
    <property type="entry name" value="Winged helix-like DNA-binding domain superfamily/Winged helix DNA-binding domain"/>
    <property type="match status" value="1"/>
</dbReference>
<keyword evidence="6" id="KW-1185">Reference proteome</keyword>
<keyword evidence="3" id="KW-0804">Transcription</keyword>
<dbReference type="OrthoDB" id="4307011at2"/>
<evidence type="ECO:0000313" key="6">
    <source>
        <dbReference type="Proteomes" id="UP000295344"/>
    </source>
</evidence>
<feature type="domain" description="HTH gntR-type" evidence="4">
    <location>
        <begin position="13"/>
        <end position="81"/>
    </location>
</feature>
<dbReference type="InterPro" id="IPR000524">
    <property type="entry name" value="Tscrpt_reg_HTH_GntR"/>
</dbReference>
<evidence type="ECO:0000313" key="5">
    <source>
        <dbReference type="EMBL" id="TDS77349.1"/>
    </source>
</evidence>
<organism evidence="5 6">
    <name type="scientific">Amnibacterium kyonggiense</name>
    <dbReference type="NCBI Taxonomy" id="595671"/>
    <lineage>
        <taxon>Bacteria</taxon>
        <taxon>Bacillati</taxon>
        <taxon>Actinomycetota</taxon>
        <taxon>Actinomycetes</taxon>
        <taxon>Micrococcales</taxon>
        <taxon>Microbacteriaceae</taxon>
        <taxon>Amnibacterium</taxon>
    </lineage>
</organism>
<name>A0A4R7FLU3_9MICO</name>
<dbReference type="RefSeq" id="WP_133766431.1">
    <property type="nucleotide sequence ID" value="NZ_BAAARP010000002.1"/>
</dbReference>
<keyword evidence="2" id="KW-0238">DNA-binding</keyword>
<evidence type="ECO:0000259" key="4">
    <source>
        <dbReference type="PROSITE" id="PS50949"/>
    </source>
</evidence>
<gene>
    <name evidence="5" type="ORF">CLV52_2293</name>
</gene>
<keyword evidence="1" id="KW-0805">Transcription regulation</keyword>
<dbReference type="GO" id="GO:0003677">
    <property type="term" value="F:DNA binding"/>
    <property type="evidence" value="ECO:0007669"/>
    <property type="project" value="UniProtKB-KW"/>
</dbReference>
<accession>A0A4R7FLU3</accession>
<dbReference type="PROSITE" id="PS50949">
    <property type="entry name" value="HTH_GNTR"/>
    <property type="match status" value="1"/>
</dbReference>
<dbReference type="PANTHER" id="PTHR38445:SF9">
    <property type="entry name" value="HTH-TYPE TRANSCRIPTIONAL REPRESSOR YTRA"/>
    <property type="match status" value="1"/>
</dbReference>
<sequence>MSDEIVVDPASPVPPFEQVRAQLAASIRSGDLAAGERLPTVRRLADDLGLAVNTVARAIKELEAEGLVETRGRNGTVVSWSPDVDTAALEQAAAAFAARARSLGVAPLDARRLIDRALGLQA</sequence>
<dbReference type="SUPFAM" id="SSF46785">
    <property type="entry name" value="Winged helix' DNA-binding domain"/>
    <property type="match status" value="1"/>
</dbReference>
<dbReference type="InterPro" id="IPR036388">
    <property type="entry name" value="WH-like_DNA-bd_sf"/>
</dbReference>
<evidence type="ECO:0000256" key="3">
    <source>
        <dbReference type="ARBA" id="ARBA00023163"/>
    </source>
</evidence>
<reference evidence="5 6" key="1">
    <citation type="submission" date="2019-03" db="EMBL/GenBank/DDBJ databases">
        <title>Genomic Encyclopedia of Archaeal and Bacterial Type Strains, Phase II (KMG-II): from individual species to whole genera.</title>
        <authorList>
            <person name="Goeker M."/>
        </authorList>
    </citation>
    <scope>NUCLEOTIDE SEQUENCE [LARGE SCALE GENOMIC DNA]</scope>
    <source>
        <strain evidence="5 6">DSM 24782</strain>
    </source>
</reference>
<dbReference type="GO" id="GO:0003700">
    <property type="term" value="F:DNA-binding transcription factor activity"/>
    <property type="evidence" value="ECO:0007669"/>
    <property type="project" value="InterPro"/>
</dbReference>
<dbReference type="SMART" id="SM00345">
    <property type="entry name" value="HTH_GNTR"/>
    <property type="match status" value="1"/>
</dbReference>
<comment type="caution">
    <text evidence="5">The sequence shown here is derived from an EMBL/GenBank/DDBJ whole genome shotgun (WGS) entry which is preliminary data.</text>
</comment>
<dbReference type="InterPro" id="IPR036390">
    <property type="entry name" value="WH_DNA-bd_sf"/>
</dbReference>
<dbReference type="Proteomes" id="UP000295344">
    <property type="component" value="Unassembled WGS sequence"/>
</dbReference>
<proteinExistence type="predicted"/>
<dbReference type="Pfam" id="PF00392">
    <property type="entry name" value="GntR"/>
    <property type="match status" value="1"/>
</dbReference>
<evidence type="ECO:0000256" key="2">
    <source>
        <dbReference type="ARBA" id="ARBA00023125"/>
    </source>
</evidence>